<accession>A0AC34GCJ2</accession>
<sequence>RVSTKEELNEIKEILCKKGIRENLLLESIELNEATISATFNSQPQPRDLKFKEDESELGFLKAAMKKVFDRAQKYSLIHFSTTHAELIEKVSAANSFEELRTVIVASVPEILPCAFEPFSPGIKFFRITSWIRFAELCQSHSQMHALLLLLFEKIRTDKLFGAIACPRCDIRFDRIDRRADISKPTIIACNLCYGYIHFKCHNEVTEIDPSPTEPSWICEVCKKIDTVEEDENEEEGKDVVENKPKSVIVGDKSLRATKAREKKDTESETTSSSRASSRNTVSQNSGWGNETTRSLRPRRQGANYSEISYVEEKVVRPKSKSSAAPEKKQVVKEEISDRYDDFCSDSRILSSLRPVKFEACENSEMTL</sequence>
<dbReference type="WBParaSite" id="ES5_v2.g27473.t1">
    <property type="protein sequence ID" value="ES5_v2.g27473.t1"/>
    <property type="gene ID" value="ES5_v2.g27473"/>
</dbReference>
<dbReference type="Proteomes" id="UP000887579">
    <property type="component" value="Unplaced"/>
</dbReference>
<name>A0AC34GCJ2_9BILA</name>
<organism evidence="1 2">
    <name type="scientific">Panagrolaimus sp. ES5</name>
    <dbReference type="NCBI Taxonomy" id="591445"/>
    <lineage>
        <taxon>Eukaryota</taxon>
        <taxon>Metazoa</taxon>
        <taxon>Ecdysozoa</taxon>
        <taxon>Nematoda</taxon>
        <taxon>Chromadorea</taxon>
        <taxon>Rhabditida</taxon>
        <taxon>Tylenchina</taxon>
        <taxon>Panagrolaimomorpha</taxon>
        <taxon>Panagrolaimoidea</taxon>
        <taxon>Panagrolaimidae</taxon>
        <taxon>Panagrolaimus</taxon>
    </lineage>
</organism>
<protein>
    <submittedName>
        <fullName evidence="2">PHD-type domain-containing protein</fullName>
    </submittedName>
</protein>
<proteinExistence type="predicted"/>
<evidence type="ECO:0000313" key="1">
    <source>
        <dbReference type="Proteomes" id="UP000887579"/>
    </source>
</evidence>
<reference evidence="2" key="1">
    <citation type="submission" date="2022-11" db="UniProtKB">
        <authorList>
            <consortium name="WormBaseParasite"/>
        </authorList>
    </citation>
    <scope>IDENTIFICATION</scope>
</reference>
<evidence type="ECO:0000313" key="2">
    <source>
        <dbReference type="WBParaSite" id="ES5_v2.g27473.t1"/>
    </source>
</evidence>